<keyword evidence="3" id="KW-1185">Reference proteome</keyword>
<keyword evidence="1" id="KW-0812">Transmembrane</keyword>
<keyword evidence="1" id="KW-0472">Membrane</keyword>
<dbReference type="Proteomes" id="UP000801492">
    <property type="component" value="Unassembled WGS sequence"/>
</dbReference>
<evidence type="ECO:0000313" key="3">
    <source>
        <dbReference type="Proteomes" id="UP000801492"/>
    </source>
</evidence>
<proteinExistence type="predicted"/>
<organism evidence="2 3">
    <name type="scientific">Ignelater luminosus</name>
    <name type="common">Cucubano</name>
    <name type="synonym">Pyrophorus luminosus</name>
    <dbReference type="NCBI Taxonomy" id="2038154"/>
    <lineage>
        <taxon>Eukaryota</taxon>
        <taxon>Metazoa</taxon>
        <taxon>Ecdysozoa</taxon>
        <taxon>Arthropoda</taxon>
        <taxon>Hexapoda</taxon>
        <taxon>Insecta</taxon>
        <taxon>Pterygota</taxon>
        <taxon>Neoptera</taxon>
        <taxon>Endopterygota</taxon>
        <taxon>Coleoptera</taxon>
        <taxon>Polyphaga</taxon>
        <taxon>Elateriformia</taxon>
        <taxon>Elateroidea</taxon>
        <taxon>Elateridae</taxon>
        <taxon>Agrypninae</taxon>
        <taxon>Pyrophorini</taxon>
        <taxon>Ignelater</taxon>
    </lineage>
</organism>
<feature type="transmembrane region" description="Helical" evidence="1">
    <location>
        <begin position="50"/>
        <end position="67"/>
    </location>
</feature>
<dbReference type="AlphaFoldDB" id="A0A8K0D334"/>
<evidence type="ECO:0000313" key="2">
    <source>
        <dbReference type="EMBL" id="KAF2893845.1"/>
    </source>
</evidence>
<gene>
    <name evidence="2" type="ORF">ILUMI_12330</name>
</gene>
<accession>A0A8K0D334</accession>
<sequence length="110" mass="12998">MINYYRTRYKDSILENFEFKLTNSDIMKIIDWINSNDAGVDKISLAMLKLCSPFVILVIVHIINFAIENLLFPDSWKISRVQFLRNLMPKVFEKVCILKQKSTTGITFWF</sequence>
<dbReference type="OrthoDB" id="10056483at2759"/>
<comment type="caution">
    <text evidence="2">The sequence shown here is derived from an EMBL/GenBank/DDBJ whole genome shotgun (WGS) entry which is preliminary data.</text>
</comment>
<evidence type="ECO:0000256" key="1">
    <source>
        <dbReference type="SAM" id="Phobius"/>
    </source>
</evidence>
<protein>
    <submittedName>
        <fullName evidence="2">Uncharacterized protein</fullName>
    </submittedName>
</protein>
<keyword evidence="1" id="KW-1133">Transmembrane helix</keyword>
<name>A0A8K0D334_IGNLU</name>
<reference evidence="2" key="1">
    <citation type="submission" date="2019-08" db="EMBL/GenBank/DDBJ databases">
        <title>The genome of the North American firefly Photinus pyralis.</title>
        <authorList>
            <consortium name="Photinus pyralis genome working group"/>
            <person name="Fallon T.R."/>
            <person name="Sander Lower S.E."/>
            <person name="Weng J.-K."/>
        </authorList>
    </citation>
    <scope>NUCLEOTIDE SEQUENCE</scope>
    <source>
        <strain evidence="2">TRF0915ILg1</strain>
        <tissue evidence="2">Whole body</tissue>
    </source>
</reference>
<dbReference type="EMBL" id="VTPC01007612">
    <property type="protein sequence ID" value="KAF2893845.1"/>
    <property type="molecule type" value="Genomic_DNA"/>
</dbReference>